<name>A0ABN2FFG4_9ACTN</name>
<dbReference type="RefSeq" id="WP_344113110.1">
    <property type="nucleotide sequence ID" value="NZ_BAAANE010000007.1"/>
</dbReference>
<organism evidence="1 2">
    <name type="scientific">Kribbella alba</name>
    <dbReference type="NCBI Taxonomy" id="190197"/>
    <lineage>
        <taxon>Bacteria</taxon>
        <taxon>Bacillati</taxon>
        <taxon>Actinomycetota</taxon>
        <taxon>Actinomycetes</taxon>
        <taxon>Propionibacteriales</taxon>
        <taxon>Kribbellaceae</taxon>
        <taxon>Kribbella</taxon>
    </lineage>
</organism>
<gene>
    <name evidence="1" type="ORF">GCM10009744_38930</name>
</gene>
<comment type="caution">
    <text evidence="1">The sequence shown here is derived from an EMBL/GenBank/DDBJ whole genome shotgun (WGS) entry which is preliminary data.</text>
</comment>
<evidence type="ECO:0000313" key="2">
    <source>
        <dbReference type="Proteomes" id="UP001501319"/>
    </source>
</evidence>
<proteinExistence type="predicted"/>
<reference evidence="1 2" key="1">
    <citation type="journal article" date="2019" name="Int. J. Syst. Evol. Microbiol.">
        <title>The Global Catalogue of Microorganisms (GCM) 10K type strain sequencing project: providing services to taxonomists for standard genome sequencing and annotation.</title>
        <authorList>
            <consortium name="The Broad Institute Genomics Platform"/>
            <consortium name="The Broad Institute Genome Sequencing Center for Infectious Disease"/>
            <person name="Wu L."/>
            <person name="Ma J."/>
        </authorList>
    </citation>
    <scope>NUCLEOTIDE SEQUENCE [LARGE SCALE GENOMIC DNA]</scope>
    <source>
        <strain evidence="1 2">JCM 14306</strain>
    </source>
</reference>
<protein>
    <submittedName>
        <fullName evidence="1">Uncharacterized protein</fullName>
    </submittedName>
</protein>
<sequence>MSAPTDWINVKADGCFTADGDGPADLNGSPTVVDVDGTSVINPLWAFDGCFSLS</sequence>
<accession>A0ABN2FFG4</accession>
<keyword evidence="2" id="KW-1185">Reference proteome</keyword>
<dbReference type="Proteomes" id="UP001501319">
    <property type="component" value="Unassembled WGS sequence"/>
</dbReference>
<evidence type="ECO:0000313" key="1">
    <source>
        <dbReference type="EMBL" id="GAA1644509.1"/>
    </source>
</evidence>
<dbReference type="EMBL" id="BAAANE010000007">
    <property type="protein sequence ID" value="GAA1644509.1"/>
    <property type="molecule type" value="Genomic_DNA"/>
</dbReference>